<feature type="domain" description="UBC core" evidence="19">
    <location>
        <begin position="1"/>
        <end position="150"/>
    </location>
</feature>
<evidence type="ECO:0000256" key="11">
    <source>
        <dbReference type="ARBA" id="ARBA00072436"/>
    </source>
</evidence>
<protein>
    <recommendedName>
        <fullName evidence="11">Ubiquitin-conjugating enzyme E2 H</fullName>
        <ecNumber evidence="8">2.3.2.24</ecNumber>
    </recommendedName>
    <alternativeName>
        <fullName evidence="14">(E3-independent) E2 ubiquitin-conjugating enzyme H</fullName>
    </alternativeName>
    <alternativeName>
        <fullName evidence="12">E2 ubiquitin-conjugating enzyme H</fullName>
    </alternativeName>
    <alternativeName>
        <fullName evidence="15">Ubiquitin carrier protein H</fullName>
    </alternativeName>
    <alternativeName>
        <fullName evidence="13">Ubiquitin-protein ligase H</fullName>
    </alternativeName>
</protein>
<keyword evidence="3 17" id="KW-0833">Ubl conjugation pathway</keyword>
<dbReference type="KEGG" id="goe:100904445"/>
<dbReference type="CDD" id="cd23797">
    <property type="entry name" value="UBCc_UBE2H"/>
    <property type="match status" value="1"/>
</dbReference>
<feature type="region of interest" description="Disordered" evidence="18">
    <location>
        <begin position="155"/>
        <end position="197"/>
    </location>
</feature>
<evidence type="ECO:0000313" key="20">
    <source>
        <dbReference type="Proteomes" id="UP000694867"/>
    </source>
</evidence>
<dbReference type="PANTHER" id="PTHR24068">
    <property type="entry name" value="UBIQUITIN-CONJUGATING ENZYME E2"/>
    <property type="match status" value="1"/>
</dbReference>
<dbReference type="GeneID" id="100904445"/>
<evidence type="ECO:0000256" key="7">
    <source>
        <dbReference type="ARBA" id="ARBA00035845"/>
    </source>
</evidence>
<keyword evidence="1" id="KW-0808">Transferase</keyword>
<comment type="subunit">
    <text evidence="10">Interacts with MAEA and WDR26, components of the CTLH complex that contains GID4, RANBP9 and/or RANBP10, MKLN1, MAEA, RMND5A (or alternatively its paralog RMND5B), GID8, ARMC8, WDR26 and YPEL5.</text>
</comment>
<dbReference type="InterPro" id="IPR016135">
    <property type="entry name" value="UBQ-conjugating_enzyme/RWD"/>
</dbReference>
<feature type="active site" description="Glycyl thioester intermediate" evidence="16">
    <location>
        <position position="87"/>
    </location>
</feature>
<comment type="similarity">
    <text evidence="17">Belongs to the ubiquitin-conjugating enzyme family.</text>
</comment>
<dbReference type="PROSITE" id="PS00183">
    <property type="entry name" value="UBC_1"/>
    <property type="match status" value="1"/>
</dbReference>
<dbReference type="AlphaFoldDB" id="A0AAJ6VV19"/>
<dbReference type="Pfam" id="PF00179">
    <property type="entry name" value="UQ_con"/>
    <property type="match status" value="1"/>
</dbReference>
<name>A0AAJ6VV19_9ACAR</name>
<dbReference type="InterPro" id="IPR000608">
    <property type="entry name" value="UBC"/>
</dbReference>
<proteinExistence type="inferred from homology"/>
<evidence type="ECO:0000256" key="4">
    <source>
        <dbReference type="ARBA" id="ARBA00022840"/>
    </source>
</evidence>
<dbReference type="SMART" id="SM00212">
    <property type="entry name" value="UBCc"/>
    <property type="match status" value="1"/>
</dbReference>
<evidence type="ECO:0000256" key="2">
    <source>
        <dbReference type="ARBA" id="ARBA00022741"/>
    </source>
</evidence>
<evidence type="ECO:0000256" key="1">
    <source>
        <dbReference type="ARBA" id="ARBA00022679"/>
    </source>
</evidence>
<keyword evidence="5" id="KW-0832">Ubl conjugation</keyword>
<dbReference type="SUPFAM" id="SSF54495">
    <property type="entry name" value="UBC-like"/>
    <property type="match status" value="1"/>
</dbReference>
<evidence type="ECO:0000256" key="8">
    <source>
        <dbReference type="ARBA" id="ARBA00039076"/>
    </source>
</evidence>
<keyword evidence="20" id="KW-1185">Reference proteome</keyword>
<gene>
    <name evidence="21" type="primary">LOC100904445</name>
</gene>
<dbReference type="PROSITE" id="PS50127">
    <property type="entry name" value="UBC_2"/>
    <property type="match status" value="1"/>
</dbReference>
<organism evidence="20 21">
    <name type="scientific">Galendromus occidentalis</name>
    <name type="common">western predatory mite</name>
    <dbReference type="NCBI Taxonomy" id="34638"/>
    <lineage>
        <taxon>Eukaryota</taxon>
        <taxon>Metazoa</taxon>
        <taxon>Ecdysozoa</taxon>
        <taxon>Arthropoda</taxon>
        <taxon>Chelicerata</taxon>
        <taxon>Arachnida</taxon>
        <taxon>Acari</taxon>
        <taxon>Parasitiformes</taxon>
        <taxon>Mesostigmata</taxon>
        <taxon>Gamasina</taxon>
        <taxon>Phytoseioidea</taxon>
        <taxon>Phytoseiidae</taxon>
        <taxon>Typhlodrominae</taxon>
        <taxon>Galendromus</taxon>
    </lineage>
</organism>
<reference evidence="21" key="1">
    <citation type="submission" date="2025-08" db="UniProtKB">
        <authorList>
            <consortium name="RefSeq"/>
        </authorList>
    </citation>
    <scope>IDENTIFICATION</scope>
</reference>
<evidence type="ECO:0000259" key="19">
    <source>
        <dbReference type="PROSITE" id="PS50127"/>
    </source>
</evidence>
<dbReference type="FunFam" id="3.10.110.10:FF:000078">
    <property type="entry name" value="ubiquitin-conjugating enzyme E2 H isoform X2"/>
    <property type="match status" value="1"/>
</dbReference>
<keyword evidence="4 17" id="KW-0067">ATP-binding</keyword>
<accession>A0AAJ6VV19</accession>
<sequence>MSSPIAGKRRMDTDVIKLIESKHEVTLLGGLHEFCVKFFGPQGTPYEGGVWKVRVDLPDKYPFKSPSIGFTNKIYHPNIDEVSGTVCLDVINQAWTALYDLTNIFESFLPQLLTYPNPVDPLNGEAAAICLHKPDEYKRKVQEYVRKYATEDALRSTFGSESERNGGDSDSESSMSEFSDDDTGGSSSDQITKDMEL</sequence>
<evidence type="ECO:0000256" key="10">
    <source>
        <dbReference type="ARBA" id="ARBA00063081"/>
    </source>
</evidence>
<evidence type="ECO:0000256" key="16">
    <source>
        <dbReference type="PROSITE-ProRule" id="PRU10133"/>
    </source>
</evidence>
<dbReference type="RefSeq" id="XP_003738031.1">
    <property type="nucleotide sequence ID" value="XM_003737983.2"/>
</dbReference>
<dbReference type="Proteomes" id="UP000694867">
    <property type="component" value="Unplaced"/>
</dbReference>
<keyword evidence="2 17" id="KW-0547">Nucleotide-binding</keyword>
<evidence type="ECO:0000256" key="15">
    <source>
        <dbReference type="ARBA" id="ARBA00082119"/>
    </source>
</evidence>
<evidence type="ECO:0000256" key="3">
    <source>
        <dbReference type="ARBA" id="ARBA00022786"/>
    </source>
</evidence>
<evidence type="ECO:0000313" key="21">
    <source>
        <dbReference type="RefSeq" id="XP_003738031.1"/>
    </source>
</evidence>
<dbReference type="GO" id="GO:0061631">
    <property type="term" value="F:ubiquitin conjugating enzyme activity"/>
    <property type="evidence" value="ECO:0007669"/>
    <property type="project" value="UniProtKB-EC"/>
</dbReference>
<evidence type="ECO:0000256" key="17">
    <source>
        <dbReference type="RuleBase" id="RU362109"/>
    </source>
</evidence>
<evidence type="ECO:0000256" key="5">
    <source>
        <dbReference type="ARBA" id="ARBA00022843"/>
    </source>
</evidence>
<dbReference type="CTD" id="31728"/>
<evidence type="ECO:0000256" key="12">
    <source>
        <dbReference type="ARBA" id="ARBA00076312"/>
    </source>
</evidence>
<evidence type="ECO:0000256" key="18">
    <source>
        <dbReference type="SAM" id="MobiDB-lite"/>
    </source>
</evidence>
<comment type="catalytic activity">
    <reaction evidence="7">
        <text>S-ubiquitinyl-[E1 ubiquitin-activating enzyme]-L-cysteine + [acceptor protein]-L-lysine = [E1 ubiquitin-activating enzyme]-L-cysteine + N(6)-monoubiquitinyl-[acceptor protein]-L-lysine.</text>
        <dbReference type="EC" id="2.3.2.24"/>
    </reaction>
</comment>
<dbReference type="GO" id="GO:0005524">
    <property type="term" value="F:ATP binding"/>
    <property type="evidence" value="ECO:0007669"/>
    <property type="project" value="UniProtKB-UniRule"/>
</dbReference>
<evidence type="ECO:0000256" key="13">
    <source>
        <dbReference type="ARBA" id="ARBA00077502"/>
    </source>
</evidence>
<dbReference type="EC" id="2.3.2.24" evidence="8"/>
<comment type="function">
    <text evidence="9">Accepts ubiquitin from the E1 complex and catalyzes its covalent attachment to other proteins. E2 ubiquitin conjugating enzyme that transfers ubiquitin to MAEA, a core component of the CTLH E3 ubiquitin-protein ligase complex. In vitro catalyzes 'Lys-11'- and 'Lys-48'-linked polyubiquitination. Capable, in vitro, to ubiquitinate histone H2A.</text>
</comment>
<dbReference type="InterPro" id="IPR023313">
    <property type="entry name" value="UBQ-conjugating_AS"/>
</dbReference>
<keyword evidence="6" id="KW-0007">Acetylation</keyword>
<evidence type="ECO:0000256" key="9">
    <source>
        <dbReference type="ARBA" id="ARBA00060202"/>
    </source>
</evidence>
<evidence type="ECO:0000256" key="6">
    <source>
        <dbReference type="ARBA" id="ARBA00022990"/>
    </source>
</evidence>
<dbReference type="Gene3D" id="3.10.110.10">
    <property type="entry name" value="Ubiquitin Conjugating Enzyme"/>
    <property type="match status" value="1"/>
</dbReference>
<evidence type="ECO:0000256" key="14">
    <source>
        <dbReference type="ARBA" id="ARBA00078369"/>
    </source>
</evidence>